<sequence length="284" mass="32034">MAVDFLASDIVFPSDSDEPKLSAGPNTKLPEPVDWSLHDYYSTVLEKSFTPIQSLTDLCKLEPVMDGLADEKTSWKCPPLFTHKQDDQALILVLSNTLKQSSLPPVSQQQDLRAALRGALEMVENDMQHNMQDNLTPIRQQQQQQQQHIPMQEKAWSWKDDLFQTSFGLSGGQDGLVFADNRMTSSAYQPISDNPVLLDSNTTSRLSSEIHDEYAHTLSLGMAFEPVSPTVVGSEESTTSEKPAIKSKPWLHFLHKFKKNMTRPFKKSEALSSQRRFGRLFKAH</sequence>
<keyword evidence="2" id="KW-1185">Reference proteome</keyword>
<name>A0A8H7BRZ3_9FUNG</name>
<evidence type="ECO:0000313" key="1">
    <source>
        <dbReference type="EMBL" id="KAF7728675.1"/>
    </source>
</evidence>
<gene>
    <name evidence="1" type="ORF">EC973_005712</name>
</gene>
<comment type="caution">
    <text evidence="1">The sequence shown here is derived from an EMBL/GenBank/DDBJ whole genome shotgun (WGS) entry which is preliminary data.</text>
</comment>
<accession>A0A8H7BRZ3</accession>
<organism evidence="1 2">
    <name type="scientific">Apophysomyces ossiformis</name>
    <dbReference type="NCBI Taxonomy" id="679940"/>
    <lineage>
        <taxon>Eukaryota</taxon>
        <taxon>Fungi</taxon>
        <taxon>Fungi incertae sedis</taxon>
        <taxon>Mucoromycota</taxon>
        <taxon>Mucoromycotina</taxon>
        <taxon>Mucoromycetes</taxon>
        <taxon>Mucorales</taxon>
        <taxon>Mucorineae</taxon>
        <taxon>Mucoraceae</taxon>
        <taxon>Apophysomyces</taxon>
    </lineage>
</organism>
<dbReference type="Proteomes" id="UP000605846">
    <property type="component" value="Unassembled WGS sequence"/>
</dbReference>
<dbReference type="EMBL" id="JABAYA010000033">
    <property type="protein sequence ID" value="KAF7728675.1"/>
    <property type="molecule type" value="Genomic_DNA"/>
</dbReference>
<protein>
    <submittedName>
        <fullName evidence="1">Uncharacterized protein</fullName>
    </submittedName>
</protein>
<dbReference type="OrthoDB" id="2288617at2759"/>
<reference evidence="1" key="1">
    <citation type="submission" date="2020-01" db="EMBL/GenBank/DDBJ databases">
        <title>Genome Sequencing of Three Apophysomyces-Like Fungal Strains Confirms a Novel Fungal Genus in the Mucoromycota with divergent Burkholderia-like Endosymbiotic Bacteria.</title>
        <authorList>
            <person name="Stajich J.E."/>
            <person name="Macias A.M."/>
            <person name="Carter-House D."/>
            <person name="Lovett B."/>
            <person name="Kasson L.R."/>
            <person name="Berry K."/>
            <person name="Grigoriev I."/>
            <person name="Chang Y."/>
            <person name="Spatafora J."/>
            <person name="Kasson M.T."/>
        </authorList>
    </citation>
    <scope>NUCLEOTIDE SEQUENCE</scope>
    <source>
        <strain evidence="1">NRRL A-21654</strain>
    </source>
</reference>
<evidence type="ECO:0000313" key="2">
    <source>
        <dbReference type="Proteomes" id="UP000605846"/>
    </source>
</evidence>
<proteinExistence type="predicted"/>
<dbReference type="AlphaFoldDB" id="A0A8H7BRZ3"/>